<keyword evidence="11" id="KW-0234">DNA repair</keyword>
<dbReference type="SMART" id="SM00488">
    <property type="entry name" value="DEXDc2"/>
    <property type="match status" value="1"/>
</dbReference>
<keyword evidence="2" id="KW-0479">Metal-binding</keyword>
<evidence type="ECO:0000313" key="15">
    <source>
        <dbReference type="EMBL" id="RAW52127.1"/>
    </source>
</evidence>
<keyword evidence="7" id="KW-0067">ATP-binding</keyword>
<dbReference type="SUPFAM" id="SSF52540">
    <property type="entry name" value="P-loop containing nucleoside triphosphate hydrolases"/>
    <property type="match status" value="2"/>
</dbReference>
<proteinExistence type="inferred from homology"/>
<evidence type="ECO:0000259" key="14">
    <source>
        <dbReference type="PROSITE" id="PS51193"/>
    </source>
</evidence>
<keyword evidence="8" id="KW-0408">Iron</keyword>
<dbReference type="GO" id="GO:0016818">
    <property type="term" value="F:hydrolase activity, acting on acid anhydrides, in phosphorus-containing anhydrides"/>
    <property type="evidence" value="ECO:0007669"/>
    <property type="project" value="InterPro"/>
</dbReference>
<dbReference type="Pfam" id="PF06733">
    <property type="entry name" value="DEAD_2"/>
    <property type="match status" value="1"/>
</dbReference>
<dbReference type="InterPro" id="IPR014013">
    <property type="entry name" value="Helic_SF1/SF2_ATP-bd_DinG/Rad3"/>
</dbReference>
<evidence type="ECO:0000256" key="12">
    <source>
        <dbReference type="ARBA" id="ARBA00023235"/>
    </source>
</evidence>
<evidence type="ECO:0000256" key="11">
    <source>
        <dbReference type="ARBA" id="ARBA00023204"/>
    </source>
</evidence>
<dbReference type="InterPro" id="IPR006554">
    <property type="entry name" value="Helicase-like_DEXD_c2"/>
</dbReference>
<evidence type="ECO:0000256" key="10">
    <source>
        <dbReference type="ARBA" id="ARBA00023125"/>
    </source>
</evidence>
<sequence length="831" mass="91548">MAEVKLSVRELVEFLLRTGSIDSRFAGFDRANEGARIHRKLQKAAGEGYQAEVFLSETREVDGIPFTIEGRADGIFQSEDGVTVIDEIKTTAIPTDEIQEDGNPCHWAQGMVYGAIYAKQQGLPRLDVRLTYYQIDTDEIVRFPRHFTQEELDAFFEGLLRQVAPWARRQLDWDTRRAASLNALRFPFETYRPGQRALAGEIYRACKAGGKGGARLFCQAPTGIGKTMSALFPALKAMGEGHGEKLFYLTARNTTQAAAEDALARLRASAPELALRSVTLTAKEKACLCRDAEGHPACLPELCPYANGYYDRLKTALSALLDGGSGCFDRTVLAETGRKFSVCPFELGLDLSEWCDVVIGDYNYLFDPVVRLRRFFDASGDWLFLIDEAHNLPDRARAMYSASFSKASLTEAKRSLGPGKSALKTALRKADKAFLEARRAVAELAPRHGTLPAEAAPAEAKQTSLLDAPEAETAFALPEPLFAEDGTVFFRELPAGLLKPLQALTAPLQDWLEQHPDAEAHTALLDLYFKVQDILRAAERYDEHFTAQLTAYGSALDLHILCLDPAPFVDASLSGGRAAALFSATLTPPGYYRNVLGCPDARAVALESPFPPQHLGLYCLPSISTRYRDREASIRPLSDALAAMAKGKVGNYLAFFPSYAYLRQVYEDFTARYPDIPTLAQESGLDDAGRAAFLARFAPHPEKTLLGFGVLGGIFGEGVDLAGDRLIGCAIVGVGLPQVNPRQEMLRRYYDAAPGGTGFDYAYRCPGMNKVLQAAGRVIRTSEDKGVVLLLDDRFARSEYTRLFPRHWGHLQYLQNTQALSEALNAFWKQP</sequence>
<keyword evidence="9" id="KW-0411">Iron-sulfur</keyword>
<keyword evidence="1" id="KW-0004">4Fe-4S</keyword>
<name>A0A329TQI2_9FIRM</name>
<evidence type="ECO:0000256" key="6">
    <source>
        <dbReference type="ARBA" id="ARBA00022806"/>
    </source>
</evidence>
<dbReference type="Pfam" id="PF13307">
    <property type="entry name" value="Helicase_C_2"/>
    <property type="match status" value="1"/>
</dbReference>
<keyword evidence="3" id="KW-0547">Nucleotide-binding</keyword>
<comment type="similarity">
    <text evidence="13">Belongs to the helicase family. DinG subfamily.</text>
</comment>
<evidence type="ECO:0000256" key="4">
    <source>
        <dbReference type="ARBA" id="ARBA00022763"/>
    </source>
</evidence>
<dbReference type="InterPro" id="IPR027417">
    <property type="entry name" value="P-loop_NTPase"/>
</dbReference>
<dbReference type="GO" id="GO:0006281">
    <property type="term" value="P:DNA repair"/>
    <property type="evidence" value="ECO:0007669"/>
    <property type="project" value="UniProtKB-KW"/>
</dbReference>
<evidence type="ECO:0000256" key="3">
    <source>
        <dbReference type="ARBA" id="ARBA00022741"/>
    </source>
</evidence>
<feature type="domain" description="Helicase ATP-binding" evidence="14">
    <location>
        <begin position="181"/>
        <end position="439"/>
    </location>
</feature>
<dbReference type="GO" id="GO:0046872">
    <property type="term" value="F:metal ion binding"/>
    <property type="evidence" value="ECO:0007669"/>
    <property type="project" value="UniProtKB-KW"/>
</dbReference>
<accession>A0A329TQI2</accession>
<keyword evidence="10" id="KW-0238">DNA-binding</keyword>
<keyword evidence="12" id="KW-0413">Isomerase</keyword>
<comment type="caution">
    <text evidence="15">The sequence shown here is derived from an EMBL/GenBank/DDBJ whole genome shotgun (WGS) entry which is preliminary data.</text>
</comment>
<evidence type="ECO:0000256" key="8">
    <source>
        <dbReference type="ARBA" id="ARBA00023004"/>
    </source>
</evidence>
<dbReference type="PANTHER" id="PTHR11472">
    <property type="entry name" value="DNA REPAIR DEAD HELICASE RAD3/XP-D SUBFAMILY MEMBER"/>
    <property type="match status" value="1"/>
</dbReference>
<keyword evidence="5" id="KW-0378">Hydrolase</keyword>
<dbReference type="EMBL" id="PRKZ01000001">
    <property type="protein sequence ID" value="RAW52127.1"/>
    <property type="molecule type" value="Genomic_DNA"/>
</dbReference>
<evidence type="ECO:0000256" key="5">
    <source>
        <dbReference type="ARBA" id="ARBA00022801"/>
    </source>
</evidence>
<dbReference type="SMART" id="SM00491">
    <property type="entry name" value="HELICc2"/>
    <property type="match status" value="1"/>
</dbReference>
<keyword evidence="4" id="KW-0227">DNA damage</keyword>
<dbReference type="Proteomes" id="UP000251634">
    <property type="component" value="Unassembled WGS sequence"/>
</dbReference>
<dbReference type="PROSITE" id="PS51193">
    <property type="entry name" value="HELICASE_ATP_BIND_2"/>
    <property type="match status" value="1"/>
</dbReference>
<dbReference type="GO" id="GO:0003678">
    <property type="term" value="F:DNA helicase activity"/>
    <property type="evidence" value="ECO:0007669"/>
    <property type="project" value="InterPro"/>
</dbReference>
<dbReference type="InterPro" id="IPR010614">
    <property type="entry name" value="RAD3-like_helicase_DEAD"/>
</dbReference>
<evidence type="ECO:0000256" key="13">
    <source>
        <dbReference type="ARBA" id="ARBA00038058"/>
    </source>
</evidence>
<dbReference type="GO" id="GO:0051539">
    <property type="term" value="F:4 iron, 4 sulfur cluster binding"/>
    <property type="evidence" value="ECO:0007669"/>
    <property type="project" value="UniProtKB-KW"/>
</dbReference>
<dbReference type="AlphaFoldDB" id="A0A329TQI2"/>
<evidence type="ECO:0000256" key="9">
    <source>
        <dbReference type="ARBA" id="ARBA00023014"/>
    </source>
</evidence>
<keyword evidence="6 15" id="KW-0347">Helicase</keyword>
<evidence type="ECO:0000256" key="2">
    <source>
        <dbReference type="ARBA" id="ARBA00022723"/>
    </source>
</evidence>
<gene>
    <name evidence="15" type="ORF">C4N25_01550</name>
</gene>
<dbReference type="InterPro" id="IPR045028">
    <property type="entry name" value="DinG/Rad3-like"/>
</dbReference>
<organism evidence="15 16">
    <name type="scientific">Faecalibacterium prausnitzii</name>
    <dbReference type="NCBI Taxonomy" id="853"/>
    <lineage>
        <taxon>Bacteria</taxon>
        <taxon>Bacillati</taxon>
        <taxon>Bacillota</taxon>
        <taxon>Clostridia</taxon>
        <taxon>Eubacteriales</taxon>
        <taxon>Oscillospiraceae</taxon>
        <taxon>Faecalibacterium</taxon>
    </lineage>
</organism>
<dbReference type="InterPro" id="IPR011604">
    <property type="entry name" value="PDDEXK-like_dom_sf"/>
</dbReference>
<dbReference type="Gene3D" id="3.90.320.10">
    <property type="match status" value="1"/>
</dbReference>
<evidence type="ECO:0000256" key="1">
    <source>
        <dbReference type="ARBA" id="ARBA00022485"/>
    </source>
</evidence>
<protein>
    <submittedName>
        <fullName evidence="15">ATP-dependent helicase</fullName>
    </submittedName>
</protein>
<evidence type="ECO:0000313" key="16">
    <source>
        <dbReference type="Proteomes" id="UP000251634"/>
    </source>
</evidence>
<dbReference type="RefSeq" id="WP_112114720.1">
    <property type="nucleotide sequence ID" value="NZ_PRKZ01000001.1"/>
</dbReference>
<dbReference type="Gene3D" id="3.40.50.300">
    <property type="entry name" value="P-loop containing nucleotide triphosphate hydrolases"/>
    <property type="match status" value="2"/>
</dbReference>
<reference evidence="15 16" key="1">
    <citation type="submission" date="2018-02" db="EMBL/GenBank/DDBJ databases">
        <title>Complete genome sequencing of Faecalibacterium prausnitzii strains isolated from the human gut.</title>
        <authorList>
            <person name="Fitzgerald B.C."/>
            <person name="Shkoporov A.N."/>
            <person name="Ross P.R."/>
            <person name="Hill C."/>
        </authorList>
    </citation>
    <scope>NUCLEOTIDE SEQUENCE [LARGE SCALE GENOMIC DNA]</scope>
    <source>
        <strain evidence="15 16">APC942/8-14-2</strain>
    </source>
</reference>
<dbReference type="InterPro" id="IPR006555">
    <property type="entry name" value="ATP-dep_Helicase_C"/>
</dbReference>
<dbReference type="GO" id="GO:0005524">
    <property type="term" value="F:ATP binding"/>
    <property type="evidence" value="ECO:0007669"/>
    <property type="project" value="UniProtKB-KW"/>
</dbReference>
<dbReference type="GO" id="GO:0003677">
    <property type="term" value="F:DNA binding"/>
    <property type="evidence" value="ECO:0007669"/>
    <property type="project" value="UniProtKB-KW"/>
</dbReference>
<dbReference type="PANTHER" id="PTHR11472:SF34">
    <property type="entry name" value="REGULATOR OF TELOMERE ELONGATION HELICASE 1"/>
    <property type="match status" value="1"/>
</dbReference>
<evidence type="ECO:0000256" key="7">
    <source>
        <dbReference type="ARBA" id="ARBA00022840"/>
    </source>
</evidence>